<evidence type="ECO:0000313" key="1">
    <source>
        <dbReference type="EMBL" id="KRZ01742.1"/>
    </source>
</evidence>
<keyword evidence="2" id="KW-1185">Reference proteome</keyword>
<dbReference type="AlphaFoldDB" id="A0A0V1GTS1"/>
<evidence type="ECO:0000313" key="2">
    <source>
        <dbReference type="Proteomes" id="UP000055024"/>
    </source>
</evidence>
<organism evidence="1 2">
    <name type="scientific">Trichinella zimbabwensis</name>
    <dbReference type="NCBI Taxonomy" id="268475"/>
    <lineage>
        <taxon>Eukaryota</taxon>
        <taxon>Metazoa</taxon>
        <taxon>Ecdysozoa</taxon>
        <taxon>Nematoda</taxon>
        <taxon>Enoplea</taxon>
        <taxon>Dorylaimia</taxon>
        <taxon>Trichinellida</taxon>
        <taxon>Trichinellidae</taxon>
        <taxon>Trichinella</taxon>
    </lineage>
</organism>
<proteinExistence type="predicted"/>
<gene>
    <name evidence="1" type="ORF">T11_11565</name>
</gene>
<sequence length="103" mass="11543">MVGWLNEKGTGRLTLCVCALAFKAWKAWKEWATGTSYPAYPVPCSNIIFHSCAECKKLLSIFALRGGGSGLDLTLHVLINVAWRRYHLRGERSLDKRGEHRPG</sequence>
<dbReference type="EMBL" id="JYDP01000264">
    <property type="protein sequence ID" value="KRZ01742.1"/>
    <property type="molecule type" value="Genomic_DNA"/>
</dbReference>
<protein>
    <submittedName>
        <fullName evidence="1">Uncharacterized protein</fullName>
    </submittedName>
</protein>
<name>A0A0V1GTS1_9BILA</name>
<dbReference type="OrthoDB" id="10597390at2759"/>
<dbReference type="Proteomes" id="UP000055024">
    <property type="component" value="Unassembled WGS sequence"/>
</dbReference>
<comment type="caution">
    <text evidence="1">The sequence shown here is derived from an EMBL/GenBank/DDBJ whole genome shotgun (WGS) entry which is preliminary data.</text>
</comment>
<accession>A0A0V1GTS1</accession>
<reference evidence="1 2" key="1">
    <citation type="submission" date="2015-01" db="EMBL/GenBank/DDBJ databases">
        <title>Evolution of Trichinella species and genotypes.</title>
        <authorList>
            <person name="Korhonen P.K."/>
            <person name="Edoardo P."/>
            <person name="Giuseppe L.R."/>
            <person name="Gasser R.B."/>
        </authorList>
    </citation>
    <scope>NUCLEOTIDE SEQUENCE [LARGE SCALE GENOMIC DNA]</scope>
    <source>
        <strain evidence="1">ISS1029</strain>
    </source>
</reference>